<comment type="caution">
    <text evidence="3">The sequence shown here is derived from an EMBL/GenBank/DDBJ whole genome shotgun (WGS) entry which is preliminary data.</text>
</comment>
<reference evidence="3" key="1">
    <citation type="submission" date="2016-01" db="EMBL/GenBank/DDBJ databases">
        <authorList>
            <person name="Peeters C."/>
        </authorList>
    </citation>
    <scope>NUCLEOTIDE SEQUENCE</scope>
    <source>
        <strain evidence="3">LMG 29321</strain>
    </source>
</reference>
<evidence type="ECO:0000313" key="3">
    <source>
        <dbReference type="EMBL" id="SAK88697.1"/>
    </source>
</evidence>
<evidence type="ECO:0000256" key="2">
    <source>
        <dbReference type="SAM" id="Phobius"/>
    </source>
</evidence>
<accession>A0A158D4E0</accession>
<feature type="transmembrane region" description="Helical" evidence="2">
    <location>
        <begin position="310"/>
        <end position="336"/>
    </location>
</feature>
<gene>
    <name evidence="3" type="ORF">AWB78_04645</name>
</gene>
<name>A0A158D4E0_9BURK</name>
<sequence length="433" mass="47676">MSASPVTLESENPREADESSLSPSQLFLHRDLNEVLLLLDFISGRQDVHIWDIGDIKYPVRRNGEANAPNATLASIDILRRICALRYPPVDTRTIEDRADDAALLLCMKDKLNSIASPSNGVMIAYTYMFIEETSSRTRREKREEEAWNLNQSTRADVAKSAYPGLIRSAKRFRSFHRNVSRAGAAITFLAAILLWLVVYGAELTSRFEDEKKSLAEVTNQIYALADKQNAALPEEEQSHASISARCTDKLDEQSNPMRLLCNEWAYHQARYEQAISDDASFADKGLSSWLTVPFPVAHPQSKQESIQSITLVLSAYASFVLPVMFGLVGTIASFLRDISSRITSSILAPRDETLAIIRLILGAIAGLAVGLFFTPASVGGQATSGTGVLTLSASGIAFLAGYGADGFFRVIDAMIVRLFSFDRPDQKQIASR</sequence>
<dbReference type="OrthoDB" id="8736674at2"/>
<dbReference type="AlphaFoldDB" id="A0A158D4E0"/>
<feature type="region of interest" description="Disordered" evidence="1">
    <location>
        <begin position="1"/>
        <end position="20"/>
    </location>
</feature>
<feature type="compositionally biased region" description="Polar residues" evidence="1">
    <location>
        <begin position="1"/>
        <end position="10"/>
    </location>
</feature>
<keyword evidence="2" id="KW-0472">Membrane</keyword>
<feature type="transmembrane region" description="Helical" evidence="2">
    <location>
        <begin position="180"/>
        <end position="202"/>
    </location>
</feature>
<proteinExistence type="predicted"/>
<evidence type="ECO:0000313" key="4">
    <source>
        <dbReference type="Proteomes" id="UP000071859"/>
    </source>
</evidence>
<keyword evidence="4" id="KW-1185">Reference proteome</keyword>
<keyword evidence="2" id="KW-1133">Transmembrane helix</keyword>
<feature type="transmembrane region" description="Helical" evidence="2">
    <location>
        <begin position="357"/>
        <end position="377"/>
    </location>
</feature>
<evidence type="ECO:0000256" key="1">
    <source>
        <dbReference type="SAM" id="MobiDB-lite"/>
    </source>
</evidence>
<dbReference type="Proteomes" id="UP000071859">
    <property type="component" value="Unassembled WGS sequence"/>
</dbReference>
<protein>
    <submittedName>
        <fullName evidence="3">Uncharacterized protein</fullName>
    </submittedName>
</protein>
<feature type="transmembrane region" description="Helical" evidence="2">
    <location>
        <begin position="389"/>
        <end position="409"/>
    </location>
</feature>
<dbReference type="RefSeq" id="WP_062608244.1">
    <property type="nucleotide sequence ID" value="NZ_FCOX02000026.1"/>
</dbReference>
<dbReference type="EMBL" id="FCOX02000026">
    <property type="protein sequence ID" value="SAK88697.1"/>
    <property type="molecule type" value="Genomic_DNA"/>
</dbReference>
<keyword evidence="2" id="KW-0812">Transmembrane</keyword>
<organism evidence="3 4">
    <name type="scientific">Caballeronia calidae</name>
    <dbReference type="NCBI Taxonomy" id="1777139"/>
    <lineage>
        <taxon>Bacteria</taxon>
        <taxon>Pseudomonadati</taxon>
        <taxon>Pseudomonadota</taxon>
        <taxon>Betaproteobacteria</taxon>
        <taxon>Burkholderiales</taxon>
        <taxon>Burkholderiaceae</taxon>
        <taxon>Caballeronia</taxon>
    </lineage>
</organism>